<gene>
    <name evidence="2" type="ORF">PHAECO_LOCUS3393</name>
</gene>
<name>A0A9P0DES0_PHACE</name>
<evidence type="ECO:0000313" key="2">
    <source>
        <dbReference type="EMBL" id="CAH1119269.1"/>
    </source>
</evidence>
<sequence>MAVFLKISISVIVLCAAAQYSEGTMGCANFGHSCYGGYGKRTVSSPNAYRELFQMNSRDDLAIDTAKNGFLPDMSNSILESTKKQRHNLARFLKNWIRENQDEDQASILPMYHIIKDAQA</sequence>
<evidence type="ECO:0000313" key="3">
    <source>
        <dbReference type="Proteomes" id="UP001153737"/>
    </source>
</evidence>
<organism evidence="2 3">
    <name type="scientific">Phaedon cochleariae</name>
    <name type="common">Mustard beetle</name>
    <dbReference type="NCBI Taxonomy" id="80249"/>
    <lineage>
        <taxon>Eukaryota</taxon>
        <taxon>Metazoa</taxon>
        <taxon>Ecdysozoa</taxon>
        <taxon>Arthropoda</taxon>
        <taxon>Hexapoda</taxon>
        <taxon>Insecta</taxon>
        <taxon>Pterygota</taxon>
        <taxon>Neoptera</taxon>
        <taxon>Endopterygota</taxon>
        <taxon>Coleoptera</taxon>
        <taxon>Polyphaga</taxon>
        <taxon>Cucujiformia</taxon>
        <taxon>Chrysomeloidea</taxon>
        <taxon>Chrysomelidae</taxon>
        <taxon>Chrysomelinae</taxon>
        <taxon>Chrysomelini</taxon>
        <taxon>Phaedon</taxon>
    </lineage>
</organism>
<dbReference type="EMBL" id="OU896718">
    <property type="protein sequence ID" value="CAH1119269.1"/>
    <property type="molecule type" value="Genomic_DNA"/>
</dbReference>
<reference evidence="2" key="2">
    <citation type="submission" date="2022-10" db="EMBL/GenBank/DDBJ databases">
        <authorList>
            <consortium name="ENA_rothamsted_submissions"/>
            <consortium name="culmorum"/>
            <person name="King R."/>
        </authorList>
    </citation>
    <scope>NUCLEOTIDE SEQUENCE</scope>
</reference>
<keyword evidence="3" id="KW-1185">Reference proteome</keyword>
<feature type="signal peptide" evidence="1">
    <location>
        <begin position="1"/>
        <end position="23"/>
    </location>
</feature>
<evidence type="ECO:0000256" key="1">
    <source>
        <dbReference type="SAM" id="SignalP"/>
    </source>
</evidence>
<proteinExistence type="predicted"/>
<protein>
    <submittedName>
        <fullName evidence="2">Uncharacterized protein</fullName>
    </submittedName>
</protein>
<keyword evidence="1" id="KW-0732">Signal</keyword>
<dbReference type="Proteomes" id="UP001153737">
    <property type="component" value="Chromosome 12"/>
</dbReference>
<dbReference type="OrthoDB" id="6366777at2759"/>
<reference evidence="2" key="1">
    <citation type="submission" date="2022-01" db="EMBL/GenBank/DDBJ databases">
        <authorList>
            <person name="King R."/>
        </authorList>
    </citation>
    <scope>NUCLEOTIDE SEQUENCE</scope>
</reference>
<accession>A0A9P0DES0</accession>
<feature type="chain" id="PRO_5040170132" evidence="1">
    <location>
        <begin position="24"/>
        <end position="120"/>
    </location>
</feature>
<dbReference type="AlphaFoldDB" id="A0A9P0DES0"/>